<dbReference type="RefSeq" id="WP_168363615.1">
    <property type="nucleotide sequence ID" value="NZ_CP033622.1"/>
</dbReference>
<dbReference type="GO" id="GO:0003824">
    <property type="term" value="F:catalytic activity"/>
    <property type="evidence" value="ECO:0007669"/>
    <property type="project" value="InterPro"/>
</dbReference>
<evidence type="ECO:0000313" key="1">
    <source>
        <dbReference type="EMBL" id="QIZ52641.1"/>
    </source>
</evidence>
<gene>
    <name evidence="1" type="ORF">DWG24_18780</name>
</gene>
<dbReference type="Proteomes" id="UP000500801">
    <property type="component" value="Chromosome"/>
</dbReference>
<protein>
    <submittedName>
        <fullName evidence="1">Uncharacterized protein</fullName>
    </submittedName>
</protein>
<dbReference type="AlphaFoldDB" id="A0AAE7D023"/>
<accession>A0AAE7D023</accession>
<dbReference type="InterPro" id="IPR042099">
    <property type="entry name" value="ANL_N_sf"/>
</dbReference>
<dbReference type="InterPro" id="IPR036038">
    <property type="entry name" value="Aminotransferase-like"/>
</dbReference>
<reference evidence="1 2" key="1">
    <citation type="submission" date="2018-11" db="EMBL/GenBank/DDBJ databases">
        <title>Complete genome sequence of Dickeya zeae strain CE1 infecting Canna edulis Ker-Gawl. in China.</title>
        <authorList>
            <person name="Zhang J."/>
            <person name="Lin B."/>
            <person name="Shen H."/>
            <person name="Jiang S."/>
            <person name="Pu X."/>
            <person name="Sun D."/>
        </authorList>
    </citation>
    <scope>NUCLEOTIDE SEQUENCE [LARGE SCALE GENOMIC DNA]</scope>
    <source>
        <strain evidence="1 2">CE1</strain>
    </source>
</reference>
<dbReference type="EMBL" id="CP033622">
    <property type="protein sequence ID" value="QIZ52641.1"/>
    <property type="molecule type" value="Genomic_DNA"/>
</dbReference>
<dbReference type="Gene3D" id="3.40.50.12780">
    <property type="entry name" value="N-terminal domain of ligase-like"/>
    <property type="match status" value="1"/>
</dbReference>
<sequence>MYAIFKPGLMKKAQQIYKEHFRFERGGITLSTFSENKKVSLILMLDCVINYSIFCKKHLTGLAINDVLCGLGHRVVKMWPRSSVVGMKRAMAPIEALHITALLYIPVVVLCIARHMKKANISPADTPVKQIITLGELTTPALMRSISEVWNTKVYNYKYASQESSILAVSAHERALSAIPCNNFYDVIDPYTGLSVDTIGEQITRELVITLTKEYLALDVDKRNIFPSEWLAADECFLSGAGVEVAPIPQIEHPLLKSYDESSMRLAIYELYMKAVRGQRNEYAD</sequence>
<name>A0AAE7D023_9GAMM</name>
<organism evidence="1 2">
    <name type="scientific">Dickeya zeae</name>
    <dbReference type="NCBI Taxonomy" id="204042"/>
    <lineage>
        <taxon>Bacteria</taxon>
        <taxon>Pseudomonadati</taxon>
        <taxon>Pseudomonadota</taxon>
        <taxon>Gammaproteobacteria</taxon>
        <taxon>Enterobacterales</taxon>
        <taxon>Pectobacteriaceae</taxon>
        <taxon>Dickeya</taxon>
    </lineage>
</organism>
<proteinExistence type="predicted"/>
<evidence type="ECO:0000313" key="2">
    <source>
        <dbReference type="Proteomes" id="UP000500801"/>
    </source>
</evidence>
<dbReference type="SUPFAM" id="SSF56752">
    <property type="entry name" value="D-aminoacid aminotransferase-like PLP-dependent enzymes"/>
    <property type="match status" value="1"/>
</dbReference>